<dbReference type="GO" id="GO:0016757">
    <property type="term" value="F:glycosyltransferase activity"/>
    <property type="evidence" value="ECO:0007669"/>
    <property type="project" value="UniProtKB-KW"/>
</dbReference>
<comment type="caution">
    <text evidence="5">The sequence shown here is derived from an EMBL/GenBank/DDBJ whole genome shotgun (WGS) entry which is preliminary data.</text>
</comment>
<dbReference type="PANTHER" id="PTHR12526:SF600">
    <property type="entry name" value="GLYCOSYL TRANSFERASE GROUP 1"/>
    <property type="match status" value="1"/>
</dbReference>
<gene>
    <name evidence="5" type="ORF">HNR68_000070</name>
</gene>
<keyword evidence="1" id="KW-0328">Glycosyltransferase</keyword>
<evidence type="ECO:0000259" key="4">
    <source>
        <dbReference type="Pfam" id="PF13579"/>
    </source>
</evidence>
<evidence type="ECO:0000313" key="5">
    <source>
        <dbReference type="EMBL" id="NYI81440.1"/>
    </source>
</evidence>
<dbReference type="Pfam" id="PF13579">
    <property type="entry name" value="Glyco_trans_4_4"/>
    <property type="match status" value="1"/>
</dbReference>
<accession>A0A853AMT4</accession>
<keyword evidence="6" id="KW-1185">Reference proteome</keyword>
<dbReference type="Proteomes" id="UP000587002">
    <property type="component" value="Unassembled WGS sequence"/>
</dbReference>
<evidence type="ECO:0000256" key="1">
    <source>
        <dbReference type="ARBA" id="ARBA00022676"/>
    </source>
</evidence>
<keyword evidence="2 5" id="KW-0808">Transferase</keyword>
<feature type="domain" description="Glycosyltransferase subfamily 4-like N-terminal" evidence="4">
    <location>
        <begin position="25"/>
        <end position="180"/>
    </location>
</feature>
<protein>
    <submittedName>
        <fullName evidence="5">Glycosyltransferase involved in cell wall biosynthesis</fullName>
    </submittedName>
</protein>
<feature type="region of interest" description="Disordered" evidence="3">
    <location>
        <begin position="391"/>
        <end position="423"/>
    </location>
</feature>
<proteinExistence type="predicted"/>
<reference evidence="5 6" key="1">
    <citation type="submission" date="2020-07" db="EMBL/GenBank/DDBJ databases">
        <title>Sequencing the genomes of 1000 actinobacteria strains.</title>
        <authorList>
            <person name="Klenk H.-P."/>
        </authorList>
    </citation>
    <scope>NUCLEOTIDE SEQUENCE [LARGE SCALE GENOMIC DNA]</scope>
    <source>
        <strain evidence="5 6">DSM 44065</strain>
    </source>
</reference>
<organism evidence="5 6">
    <name type="scientific">Saccharopolyspora hordei</name>
    <dbReference type="NCBI Taxonomy" id="1838"/>
    <lineage>
        <taxon>Bacteria</taxon>
        <taxon>Bacillati</taxon>
        <taxon>Actinomycetota</taxon>
        <taxon>Actinomycetes</taxon>
        <taxon>Pseudonocardiales</taxon>
        <taxon>Pseudonocardiaceae</taxon>
        <taxon>Saccharopolyspora</taxon>
    </lineage>
</organism>
<dbReference type="AlphaFoldDB" id="A0A853AMT4"/>
<evidence type="ECO:0000313" key="6">
    <source>
        <dbReference type="Proteomes" id="UP000587002"/>
    </source>
</evidence>
<evidence type="ECO:0000256" key="2">
    <source>
        <dbReference type="ARBA" id="ARBA00022679"/>
    </source>
</evidence>
<sequence>MSITVPSLVFLLDTPNVWRGQALAGTPARTLALAEHSHRAGAAVTMVLCDRGADYGTAADWPFDLALVHPNDFYTPNALAGLLDLATVDFVVLCEAESLVSIGRDLARLLDARLVYDVHDDDAAVAASLGEPAETVEGHATIQRVALRTADNVIVSTRNETTMAATTGVPSVRTALLPNGADPQQRHCWGPDANAATLVFLGNLYYQPNARAVDAIRSTILPALHADDLDVRVRVIGRGPAELTHDGSGIEFTGRVDTINDGLRGTTLALAPLTAGSGAKMKVLDYLAAGLPVLGTSEAVTGLPPNHPGVVVEDALSQWPARIAALMRDPTALGEIGRAGRRCVEGELSWQRIGADLVRQGRAWLTTLPPGPSPAIDNHCAGVPRWLIEHADQDALGDPQTTRPGQPRWLRRQTTGTAAEGRR</sequence>
<dbReference type="InterPro" id="IPR028098">
    <property type="entry name" value="Glyco_trans_4-like_N"/>
</dbReference>
<dbReference type="Pfam" id="PF13692">
    <property type="entry name" value="Glyco_trans_1_4"/>
    <property type="match status" value="1"/>
</dbReference>
<dbReference type="RefSeq" id="WP_179716478.1">
    <property type="nucleotide sequence ID" value="NZ_BAABFH010000001.1"/>
</dbReference>
<dbReference type="Gene3D" id="3.40.50.2000">
    <property type="entry name" value="Glycogen Phosphorylase B"/>
    <property type="match status" value="2"/>
</dbReference>
<dbReference type="SUPFAM" id="SSF53756">
    <property type="entry name" value="UDP-Glycosyltransferase/glycogen phosphorylase"/>
    <property type="match status" value="1"/>
</dbReference>
<name>A0A853AMT4_9PSEU</name>
<dbReference type="PANTHER" id="PTHR12526">
    <property type="entry name" value="GLYCOSYLTRANSFERASE"/>
    <property type="match status" value="1"/>
</dbReference>
<evidence type="ECO:0000256" key="3">
    <source>
        <dbReference type="SAM" id="MobiDB-lite"/>
    </source>
</evidence>
<dbReference type="EMBL" id="JACCFJ010000001">
    <property type="protein sequence ID" value="NYI81440.1"/>
    <property type="molecule type" value="Genomic_DNA"/>
</dbReference>